<dbReference type="PANTHER" id="PTHR46910:SF37">
    <property type="entry name" value="ZN(II)2CYS6 TRANSCRIPTION FACTOR (EUROFUNG)"/>
    <property type="match status" value="1"/>
</dbReference>
<dbReference type="SMART" id="SM00066">
    <property type="entry name" value="GAL4"/>
    <property type="match status" value="1"/>
</dbReference>
<evidence type="ECO:0000256" key="7">
    <source>
        <dbReference type="SAM" id="MobiDB-lite"/>
    </source>
</evidence>
<evidence type="ECO:0000256" key="4">
    <source>
        <dbReference type="ARBA" id="ARBA00023125"/>
    </source>
</evidence>
<dbReference type="GO" id="GO:0006351">
    <property type="term" value="P:DNA-templated transcription"/>
    <property type="evidence" value="ECO:0007669"/>
    <property type="project" value="InterPro"/>
</dbReference>
<dbReference type="GO" id="GO:0003677">
    <property type="term" value="F:DNA binding"/>
    <property type="evidence" value="ECO:0007669"/>
    <property type="project" value="UniProtKB-KW"/>
</dbReference>
<dbReference type="CDD" id="cd12148">
    <property type="entry name" value="fungal_TF_MHR"/>
    <property type="match status" value="1"/>
</dbReference>
<dbReference type="RefSeq" id="XP_018985760.1">
    <property type="nucleotide sequence ID" value="XM_019128771.1"/>
</dbReference>
<dbReference type="InterPro" id="IPR001138">
    <property type="entry name" value="Zn2Cys6_DnaBD"/>
</dbReference>
<evidence type="ECO:0000256" key="2">
    <source>
        <dbReference type="ARBA" id="ARBA00022723"/>
    </source>
</evidence>
<evidence type="ECO:0000256" key="3">
    <source>
        <dbReference type="ARBA" id="ARBA00023015"/>
    </source>
</evidence>
<feature type="compositionally biased region" description="Polar residues" evidence="7">
    <location>
        <begin position="941"/>
        <end position="961"/>
    </location>
</feature>
<dbReference type="GO" id="GO:0000981">
    <property type="term" value="F:DNA-binding transcription factor activity, RNA polymerase II-specific"/>
    <property type="evidence" value="ECO:0007669"/>
    <property type="project" value="InterPro"/>
</dbReference>
<feature type="region of interest" description="Disordered" evidence="7">
    <location>
        <begin position="105"/>
        <end position="132"/>
    </location>
</feature>
<evidence type="ECO:0000313" key="10">
    <source>
        <dbReference type="Proteomes" id="UP000094336"/>
    </source>
</evidence>
<dbReference type="GO" id="GO:0005634">
    <property type="term" value="C:nucleus"/>
    <property type="evidence" value="ECO:0007669"/>
    <property type="project" value="UniProtKB-SubCell"/>
</dbReference>
<comment type="subcellular location">
    <subcellularLocation>
        <location evidence="1">Nucleus</location>
    </subcellularLocation>
</comment>
<gene>
    <name evidence="9" type="ORF">BABINDRAFT_161371</name>
</gene>
<evidence type="ECO:0000256" key="5">
    <source>
        <dbReference type="ARBA" id="ARBA00023163"/>
    </source>
</evidence>
<feature type="compositionally biased region" description="Polar residues" evidence="7">
    <location>
        <begin position="846"/>
        <end position="866"/>
    </location>
</feature>
<feature type="compositionally biased region" description="Basic residues" evidence="7">
    <location>
        <begin position="780"/>
        <end position="790"/>
    </location>
</feature>
<feature type="region of interest" description="Disordered" evidence="7">
    <location>
        <begin position="779"/>
        <end position="866"/>
    </location>
</feature>
<evidence type="ECO:0000256" key="6">
    <source>
        <dbReference type="ARBA" id="ARBA00023242"/>
    </source>
</evidence>
<keyword evidence="3" id="KW-0805">Transcription regulation</keyword>
<keyword evidence="4" id="KW-0238">DNA-binding</keyword>
<dbReference type="SUPFAM" id="SSF57701">
    <property type="entry name" value="Zn2/Cys6 DNA-binding domain"/>
    <property type="match status" value="1"/>
</dbReference>
<organism evidence="9 10">
    <name type="scientific">Babjeviella inositovora NRRL Y-12698</name>
    <dbReference type="NCBI Taxonomy" id="984486"/>
    <lineage>
        <taxon>Eukaryota</taxon>
        <taxon>Fungi</taxon>
        <taxon>Dikarya</taxon>
        <taxon>Ascomycota</taxon>
        <taxon>Saccharomycotina</taxon>
        <taxon>Pichiomycetes</taxon>
        <taxon>Serinales incertae sedis</taxon>
        <taxon>Babjeviella</taxon>
    </lineage>
</organism>
<accession>A0A1E3QTS9</accession>
<dbReference type="Proteomes" id="UP000094336">
    <property type="component" value="Unassembled WGS sequence"/>
</dbReference>
<dbReference type="PROSITE" id="PS50048">
    <property type="entry name" value="ZN2_CY6_FUNGAL_2"/>
    <property type="match status" value="1"/>
</dbReference>
<keyword evidence="6" id="KW-0539">Nucleus</keyword>
<dbReference type="STRING" id="984486.A0A1E3QTS9"/>
<dbReference type="GeneID" id="30146624"/>
<dbReference type="Gene3D" id="4.10.240.10">
    <property type="entry name" value="Zn(2)-C6 fungal-type DNA-binding domain"/>
    <property type="match status" value="1"/>
</dbReference>
<dbReference type="EMBL" id="KV454430">
    <property type="protein sequence ID" value="ODQ80432.1"/>
    <property type="molecule type" value="Genomic_DNA"/>
</dbReference>
<protein>
    <recommendedName>
        <fullName evidence="8">Zn(2)-C6 fungal-type domain-containing protein</fullName>
    </recommendedName>
</protein>
<dbReference type="PANTHER" id="PTHR46910">
    <property type="entry name" value="TRANSCRIPTION FACTOR PDR1"/>
    <property type="match status" value="1"/>
</dbReference>
<dbReference type="Pfam" id="PF00172">
    <property type="entry name" value="Zn_clus"/>
    <property type="match status" value="1"/>
</dbReference>
<sequence>MDMDQRDDGDNPKKRLRISQACDYCRKKKIKCDGNNLCQNCANFKITCLYTHVEKKRQANSATKKSSSSKSVTELGNRLSKMESLMELLVSKLDGTVKIPNVSALPAYDKSDGSDDEDNSTQLDIQSDAPTRYVHPAKDRYRAKGPDTPSWDSMKNNFTIRNNNLDQQPVTAAEAADLRPDALQPSFNMKTGVNECEVFITGNSAFSILSPRGFYWLRTRMKDKSYELHIPMLKAHQALQKSITESTKIWIDPVVKEELAPLPSREVCLHLMDYCYKNRVDLANVITKNEAISLLDTYYDFQSKRTTQDLRYSEYLMLHALITSGAAVKWWADELKNIKTYSRTNTPQSDTAVIDIPPKELKQIEDNNLRSAIYYYHRISLTGDGIKGVQGVLTLALYADMTISFQVTYVLFSMAIRFAQELGLHRRESFYGLSEKEADQRRNIWLVCYNIDRELCLKNFRPPIINDNDVSTLSPRDYRDALDAIKQKENLEESPILELGWSKAQVIEKHLLQLASNGRGFGVFTSYYFSRLSILTSKIYDGLGVANAFENKSSKDQERIIQELSAGLREWKDTICESMRPGNPINLDKYDSIEDDTNSTSRHCLVLYLHFSYHYRMMWVNQMYYHQSWAHRDAPEDMNISLDHESMQICMQSAKSILVLSQSVIREERAFFLHSAFFIFSASVNLLCTIIAVPQHEKAVEDLNLLINVCQSFFINYGDKASDGEIYRSDYTFKLMFASYCIKILIRVAVQVIEENTSHKVMTPELTAFLDISNALDTSKRRKPAKRHEKTKSSSNLNPSAMNGAGGVSNGALQPAYPNDQFVSPDPRRSGTPSSISHLLHPDPYTQMQSQPVSNASTMTSPNESTSTNEIFNLQDLNVLLGVDENTNFFQNMFNLPNFFLNIPDGNNPNIANMSPTGNGIPQGFRNDHPQAMNQGFNGISNQFNGSHNGQLNRGSQNASGNPYAGAFGEDFIGF</sequence>
<dbReference type="CDD" id="cd00067">
    <property type="entry name" value="GAL4"/>
    <property type="match status" value="1"/>
</dbReference>
<dbReference type="InterPro" id="IPR050987">
    <property type="entry name" value="AtrR-like"/>
</dbReference>
<keyword evidence="2" id="KW-0479">Metal-binding</keyword>
<name>A0A1E3QTS9_9ASCO</name>
<feature type="domain" description="Zn(2)-C6 fungal-type" evidence="8">
    <location>
        <begin position="21"/>
        <end position="50"/>
    </location>
</feature>
<feature type="compositionally biased region" description="Polar residues" evidence="7">
    <location>
        <begin position="120"/>
        <end position="129"/>
    </location>
</feature>
<evidence type="ECO:0000313" key="9">
    <source>
        <dbReference type="EMBL" id="ODQ80432.1"/>
    </source>
</evidence>
<dbReference type="SMART" id="SM00906">
    <property type="entry name" value="Fungal_trans"/>
    <property type="match status" value="1"/>
</dbReference>
<dbReference type="Pfam" id="PF04082">
    <property type="entry name" value="Fungal_trans"/>
    <property type="match status" value="1"/>
</dbReference>
<dbReference type="GO" id="GO:0008270">
    <property type="term" value="F:zinc ion binding"/>
    <property type="evidence" value="ECO:0007669"/>
    <property type="project" value="InterPro"/>
</dbReference>
<dbReference type="OrthoDB" id="2123952at2759"/>
<keyword evidence="5" id="KW-0804">Transcription</keyword>
<dbReference type="InterPro" id="IPR036864">
    <property type="entry name" value="Zn2-C6_fun-type_DNA-bd_sf"/>
</dbReference>
<proteinExistence type="predicted"/>
<evidence type="ECO:0000256" key="1">
    <source>
        <dbReference type="ARBA" id="ARBA00004123"/>
    </source>
</evidence>
<dbReference type="InterPro" id="IPR007219">
    <property type="entry name" value="XnlR_reg_dom"/>
</dbReference>
<dbReference type="PROSITE" id="PS00463">
    <property type="entry name" value="ZN2_CY6_FUNGAL_1"/>
    <property type="match status" value="1"/>
</dbReference>
<dbReference type="AlphaFoldDB" id="A0A1E3QTS9"/>
<reference evidence="10" key="1">
    <citation type="submission" date="2016-05" db="EMBL/GenBank/DDBJ databases">
        <title>Comparative genomics of biotechnologically important yeasts.</title>
        <authorList>
            <consortium name="DOE Joint Genome Institute"/>
            <person name="Riley R."/>
            <person name="Haridas S."/>
            <person name="Wolfe K.H."/>
            <person name="Lopes M.R."/>
            <person name="Hittinger C.T."/>
            <person name="Goker M."/>
            <person name="Salamov A."/>
            <person name="Wisecaver J."/>
            <person name="Long T.M."/>
            <person name="Aerts A.L."/>
            <person name="Barry K."/>
            <person name="Choi C."/>
            <person name="Clum A."/>
            <person name="Coughlan A.Y."/>
            <person name="Deshpande S."/>
            <person name="Douglass A.P."/>
            <person name="Hanson S.J."/>
            <person name="Klenk H.-P."/>
            <person name="Labutti K."/>
            <person name="Lapidus A."/>
            <person name="Lindquist E."/>
            <person name="Lipzen A."/>
            <person name="Meier-Kolthoff J.P."/>
            <person name="Ohm R.A."/>
            <person name="Otillar R.P."/>
            <person name="Pangilinan J."/>
            <person name="Peng Y."/>
            <person name="Rokas A."/>
            <person name="Rosa C.A."/>
            <person name="Scheuner C."/>
            <person name="Sibirny A.A."/>
            <person name="Slot J.C."/>
            <person name="Stielow J.B."/>
            <person name="Sun H."/>
            <person name="Kurtzman C.P."/>
            <person name="Blackwell M."/>
            <person name="Grigoriev I.V."/>
            <person name="Jeffries T.W."/>
        </authorList>
    </citation>
    <scope>NUCLEOTIDE SEQUENCE [LARGE SCALE GENOMIC DNA]</scope>
    <source>
        <strain evidence="10">NRRL Y-12698</strain>
    </source>
</reference>
<evidence type="ECO:0000259" key="8">
    <source>
        <dbReference type="PROSITE" id="PS50048"/>
    </source>
</evidence>
<feature type="region of interest" description="Disordered" evidence="7">
    <location>
        <begin position="941"/>
        <end position="963"/>
    </location>
</feature>
<keyword evidence="10" id="KW-1185">Reference proteome</keyword>